<dbReference type="GO" id="GO:0003677">
    <property type="term" value="F:DNA binding"/>
    <property type="evidence" value="ECO:0007669"/>
    <property type="project" value="UniProtKB-KW"/>
</dbReference>
<dbReference type="InterPro" id="IPR013325">
    <property type="entry name" value="RNA_pol_sigma_r2"/>
</dbReference>
<sequence length="418" mass="49687">MALTRAEIQEYLYQLSSKKGFLTEQEIEKCCDENDVDFFDIDKIMQFLIDRKVLIQDEAPVNDIEDEGYDRAQVDYDEIYKEILKKYPEQKYLIAELKKTLPPQRNEWQTLVPQAKNGNLFARNRIISMYSRNLFRSAYNFSISFGSDINNSFEDAVEGLIKALNSYDITSPQPFPGYYPYYVYAAMQRNYEKNNAVYEIPNHHYQELFQFLTPNKSLIEKYGINNFLDYVPERKLIEFKEKNLYAYQYLQPLIALDFNRISYDDKIPEKASYESLRKLLNKLLDTLPQREHEILSLRYGLEDGNELTLEEVGQIYNLTRERIRQIESKALRRLRHPRRLSIIDGFSEHATESVYLPESRTFIDQYYTRLLFDDIFTRVEIDNTLNKFYPEENEFSDMSQGQNNQPDTLIQIKGPNYD</sequence>
<organism evidence="7 8">
    <name type="scientific">Treponema bryantii</name>
    <dbReference type="NCBI Taxonomy" id="163"/>
    <lineage>
        <taxon>Bacteria</taxon>
        <taxon>Pseudomonadati</taxon>
        <taxon>Spirochaetota</taxon>
        <taxon>Spirochaetia</taxon>
        <taxon>Spirochaetales</taxon>
        <taxon>Treponemataceae</taxon>
        <taxon>Treponema</taxon>
    </lineage>
</organism>
<proteinExistence type="predicted"/>
<evidence type="ECO:0000313" key="7">
    <source>
        <dbReference type="EMBL" id="SFI85483.1"/>
    </source>
</evidence>
<dbReference type="Gene3D" id="1.10.10.10">
    <property type="entry name" value="Winged helix-like DNA-binding domain superfamily/Winged helix DNA-binding domain"/>
    <property type="match status" value="1"/>
</dbReference>
<reference evidence="8" key="1">
    <citation type="submission" date="2016-10" db="EMBL/GenBank/DDBJ databases">
        <authorList>
            <person name="Varghese N."/>
            <person name="Submissions S."/>
        </authorList>
    </citation>
    <scope>NUCLEOTIDE SEQUENCE [LARGE SCALE GENOMIC DNA]</scope>
    <source>
        <strain evidence="8">XBD1002</strain>
    </source>
</reference>
<keyword evidence="3" id="KW-0238">DNA-binding</keyword>
<keyword evidence="1" id="KW-0805">Transcription regulation</keyword>
<gene>
    <name evidence="7" type="ORF">SAMN04487775_10756</name>
</gene>
<evidence type="ECO:0000313" key="8">
    <source>
        <dbReference type="Proteomes" id="UP000182737"/>
    </source>
</evidence>
<dbReference type="Pfam" id="PF04545">
    <property type="entry name" value="Sigma70_r4"/>
    <property type="match status" value="1"/>
</dbReference>
<dbReference type="OrthoDB" id="274479at2"/>
<dbReference type="SUPFAM" id="SSF88659">
    <property type="entry name" value="Sigma3 and sigma4 domains of RNA polymerase sigma factors"/>
    <property type="match status" value="1"/>
</dbReference>
<evidence type="ECO:0000259" key="6">
    <source>
        <dbReference type="PROSITE" id="PS00716"/>
    </source>
</evidence>
<dbReference type="Proteomes" id="UP000182737">
    <property type="component" value="Unassembled WGS sequence"/>
</dbReference>
<feature type="compositionally biased region" description="Polar residues" evidence="5">
    <location>
        <begin position="396"/>
        <end position="408"/>
    </location>
</feature>
<protein>
    <submittedName>
        <fullName evidence="7">RNA polymerase primary sigma factor</fullName>
    </submittedName>
</protein>
<dbReference type="PROSITE" id="PS00716">
    <property type="entry name" value="SIGMA70_2"/>
    <property type="match status" value="1"/>
</dbReference>
<dbReference type="InterPro" id="IPR007630">
    <property type="entry name" value="RNA_pol_sigma70_r4"/>
</dbReference>
<evidence type="ECO:0000256" key="1">
    <source>
        <dbReference type="ARBA" id="ARBA00023015"/>
    </source>
</evidence>
<dbReference type="AlphaFoldDB" id="A0A1I3LL97"/>
<keyword evidence="2" id="KW-0731">Sigma factor</keyword>
<dbReference type="InterPro" id="IPR050239">
    <property type="entry name" value="Sigma-70_RNA_pol_init_factors"/>
</dbReference>
<dbReference type="CDD" id="cd06171">
    <property type="entry name" value="Sigma70_r4"/>
    <property type="match status" value="1"/>
</dbReference>
<dbReference type="GO" id="GO:0016987">
    <property type="term" value="F:sigma factor activity"/>
    <property type="evidence" value="ECO:0007669"/>
    <property type="project" value="UniProtKB-KW"/>
</dbReference>
<dbReference type="SUPFAM" id="SSF88946">
    <property type="entry name" value="Sigma2 domain of RNA polymerase sigma factors"/>
    <property type="match status" value="1"/>
</dbReference>
<evidence type="ECO:0000256" key="2">
    <source>
        <dbReference type="ARBA" id="ARBA00023082"/>
    </source>
</evidence>
<evidence type="ECO:0000256" key="4">
    <source>
        <dbReference type="ARBA" id="ARBA00023163"/>
    </source>
</evidence>
<dbReference type="InterPro" id="IPR014284">
    <property type="entry name" value="RNA_pol_sigma-70_dom"/>
</dbReference>
<dbReference type="InterPro" id="IPR036388">
    <property type="entry name" value="WH-like_DNA-bd_sf"/>
</dbReference>
<keyword evidence="8" id="KW-1185">Reference proteome</keyword>
<dbReference type="InterPro" id="IPR000943">
    <property type="entry name" value="RNA_pol_sigma70"/>
</dbReference>
<dbReference type="NCBIfam" id="TIGR02937">
    <property type="entry name" value="sigma70-ECF"/>
    <property type="match status" value="1"/>
</dbReference>
<dbReference type="RefSeq" id="WP_074932246.1">
    <property type="nucleotide sequence ID" value="NZ_FORI01000007.1"/>
</dbReference>
<dbReference type="InterPro" id="IPR007127">
    <property type="entry name" value="RNA_pol_sigma_70_r1_1"/>
</dbReference>
<name>A0A1I3LL97_9SPIR</name>
<feature type="domain" description="RNA polymerase sigma-70" evidence="6">
    <location>
        <begin position="308"/>
        <end position="334"/>
    </location>
</feature>
<dbReference type="GO" id="GO:0006352">
    <property type="term" value="P:DNA-templated transcription initiation"/>
    <property type="evidence" value="ECO:0007669"/>
    <property type="project" value="InterPro"/>
</dbReference>
<dbReference type="PANTHER" id="PTHR30603">
    <property type="entry name" value="RNA POLYMERASE SIGMA FACTOR RPO"/>
    <property type="match status" value="1"/>
</dbReference>
<evidence type="ECO:0000256" key="5">
    <source>
        <dbReference type="SAM" id="MobiDB-lite"/>
    </source>
</evidence>
<dbReference type="InterPro" id="IPR013324">
    <property type="entry name" value="RNA_pol_sigma_r3/r4-like"/>
</dbReference>
<dbReference type="PANTHER" id="PTHR30603:SF47">
    <property type="entry name" value="RNA POLYMERASE SIGMA FACTOR SIGD, CHLOROPLASTIC"/>
    <property type="match status" value="1"/>
</dbReference>
<dbReference type="Pfam" id="PF03979">
    <property type="entry name" value="Sigma70_r1_1"/>
    <property type="match status" value="1"/>
</dbReference>
<dbReference type="PRINTS" id="PR00046">
    <property type="entry name" value="SIGMA70FCT"/>
</dbReference>
<keyword evidence="4" id="KW-0804">Transcription</keyword>
<feature type="region of interest" description="Disordered" evidence="5">
    <location>
        <begin position="394"/>
        <end position="418"/>
    </location>
</feature>
<evidence type="ECO:0000256" key="3">
    <source>
        <dbReference type="ARBA" id="ARBA00023125"/>
    </source>
</evidence>
<dbReference type="EMBL" id="FORI01000007">
    <property type="protein sequence ID" value="SFI85483.1"/>
    <property type="molecule type" value="Genomic_DNA"/>
</dbReference>
<accession>A0A1I3LL97</accession>